<evidence type="ECO:0000259" key="1">
    <source>
        <dbReference type="Pfam" id="PF13340"/>
    </source>
</evidence>
<gene>
    <name evidence="2" type="ORF">CK936_00740</name>
</gene>
<dbReference type="Pfam" id="PF13340">
    <property type="entry name" value="DUF4096"/>
    <property type="match status" value="1"/>
</dbReference>
<evidence type="ECO:0000313" key="2">
    <source>
        <dbReference type="EMBL" id="PAU50748.1"/>
    </source>
</evidence>
<dbReference type="PANTHER" id="PTHR46637">
    <property type="entry name" value="TIS1421-TRANSPOSASE PROTEIN A"/>
    <property type="match status" value="1"/>
</dbReference>
<dbReference type="InterPro" id="IPR052909">
    <property type="entry name" value="Transposase_6_like"/>
</dbReference>
<protein>
    <recommendedName>
        <fullName evidence="1">Insertion element IS402-like domain-containing protein</fullName>
    </recommendedName>
</protein>
<proteinExistence type="predicted"/>
<accession>A0A2A2DE30</accession>
<dbReference type="AlphaFoldDB" id="A0A2A2DE30"/>
<dbReference type="EMBL" id="NSJV01000021">
    <property type="protein sequence ID" value="PAU50748.1"/>
    <property type="molecule type" value="Genomic_DNA"/>
</dbReference>
<keyword evidence="3" id="KW-1185">Reference proteome</keyword>
<dbReference type="Proteomes" id="UP000218944">
    <property type="component" value="Unassembled WGS sequence"/>
</dbReference>
<dbReference type="InterPro" id="IPR025161">
    <property type="entry name" value="IS402-like_dom"/>
</dbReference>
<organism evidence="2 3">
    <name type="scientific">Streptomyces albireticuli</name>
    <dbReference type="NCBI Taxonomy" id="1940"/>
    <lineage>
        <taxon>Bacteria</taxon>
        <taxon>Bacillati</taxon>
        <taxon>Actinomycetota</taxon>
        <taxon>Actinomycetes</taxon>
        <taxon>Kitasatosporales</taxon>
        <taxon>Streptomycetaceae</taxon>
        <taxon>Streptomyces</taxon>
    </lineage>
</organism>
<evidence type="ECO:0000313" key="3">
    <source>
        <dbReference type="Proteomes" id="UP000218944"/>
    </source>
</evidence>
<comment type="caution">
    <text evidence="2">The sequence shown here is derived from an EMBL/GenBank/DDBJ whole genome shotgun (WGS) entry which is preliminary data.</text>
</comment>
<dbReference type="PANTHER" id="PTHR46637:SF1">
    <property type="entry name" value="BLL5188 PROTEIN"/>
    <property type="match status" value="1"/>
</dbReference>
<feature type="domain" description="Insertion element IS402-like" evidence="1">
    <location>
        <begin position="8"/>
        <end position="59"/>
    </location>
</feature>
<sequence length="59" mass="6812">MVMGRGGLTDAEWERLRPFLPVSNGCCGRWRDHRQVNDGILHRVRAGVQRRDPPERFGP</sequence>
<reference evidence="2 3" key="1">
    <citation type="submission" date="2017-08" db="EMBL/GenBank/DDBJ databases">
        <title>Genome sequence of Streptomyces albireticuli NRRL B-1670.</title>
        <authorList>
            <person name="Graham D.E."/>
            <person name="Mahan K.M."/>
            <person name="Klingeman D.M."/>
            <person name="Hettich R.L."/>
            <person name="Parry R.J."/>
            <person name="Spain J.C."/>
        </authorList>
    </citation>
    <scope>NUCLEOTIDE SEQUENCE [LARGE SCALE GENOMIC DNA]</scope>
    <source>
        <strain evidence="2 3">NRRL B-1670</strain>
    </source>
</reference>
<name>A0A2A2DE30_9ACTN</name>